<feature type="region of interest" description="Disordered" evidence="1">
    <location>
        <begin position="101"/>
        <end position="219"/>
    </location>
</feature>
<evidence type="ECO:0000313" key="2">
    <source>
        <dbReference type="EMBL" id="PZF81851.1"/>
    </source>
</evidence>
<keyword evidence="3" id="KW-1185">Reference proteome</keyword>
<dbReference type="AlphaFoldDB" id="A0A2W2B343"/>
<protein>
    <submittedName>
        <fullName evidence="2">Uncharacterized protein</fullName>
    </submittedName>
</protein>
<proteinExistence type="predicted"/>
<organism evidence="2 3">
    <name type="scientific">Jiangella anatolica</name>
    <dbReference type="NCBI Taxonomy" id="2670374"/>
    <lineage>
        <taxon>Bacteria</taxon>
        <taxon>Bacillati</taxon>
        <taxon>Actinomycetota</taxon>
        <taxon>Actinomycetes</taxon>
        <taxon>Jiangellales</taxon>
        <taxon>Jiangellaceae</taxon>
        <taxon>Jiangella</taxon>
    </lineage>
</organism>
<sequence>MALTATVAPARMRARAVSARVALVRIRGALALTDAAVPARMCERLVPIRVPVVPTPRPTAARPGPATSPPLPRGPARPPDVRRSGSGRVLVKVRCRRGDRLRASVRGSRPNDRLQRLGRRAPRIFLGAHRSVRPARRAPPPARRHPNGRGRASVRPRRRDPDRPIARPYRRDLRPPRRDRSRPTTVRPTTVRPRRNVRPHRRPSDRPGGPHPRRPSCSA</sequence>
<dbReference type="Proteomes" id="UP000248764">
    <property type="component" value="Unassembled WGS sequence"/>
</dbReference>
<feature type="compositionally biased region" description="Pro residues" evidence="1">
    <location>
        <begin position="66"/>
        <end position="78"/>
    </location>
</feature>
<feature type="compositionally biased region" description="Low complexity" evidence="1">
    <location>
        <begin position="53"/>
        <end position="65"/>
    </location>
</feature>
<feature type="compositionally biased region" description="Basic residues" evidence="1">
    <location>
        <begin position="130"/>
        <end position="158"/>
    </location>
</feature>
<name>A0A2W2B343_9ACTN</name>
<evidence type="ECO:0000313" key="3">
    <source>
        <dbReference type="Proteomes" id="UP000248764"/>
    </source>
</evidence>
<feature type="compositionally biased region" description="Basic and acidic residues" evidence="1">
    <location>
        <begin position="159"/>
        <end position="182"/>
    </location>
</feature>
<feature type="region of interest" description="Disordered" evidence="1">
    <location>
        <begin position="53"/>
        <end position="89"/>
    </location>
</feature>
<accession>A0A2W2B343</accession>
<evidence type="ECO:0000256" key="1">
    <source>
        <dbReference type="SAM" id="MobiDB-lite"/>
    </source>
</evidence>
<feature type="non-terminal residue" evidence="2">
    <location>
        <position position="219"/>
    </location>
</feature>
<gene>
    <name evidence="2" type="ORF">C1I92_19150</name>
</gene>
<comment type="caution">
    <text evidence="2">The sequence shown here is derived from an EMBL/GenBank/DDBJ whole genome shotgun (WGS) entry which is preliminary data.</text>
</comment>
<dbReference type="EMBL" id="POTW01000049">
    <property type="protein sequence ID" value="PZF81851.1"/>
    <property type="molecule type" value="Genomic_DNA"/>
</dbReference>
<reference evidence="2 3" key="1">
    <citation type="submission" date="2018-01" db="EMBL/GenBank/DDBJ databases">
        <title>Draft genome sequence of Jiangella sp. GTF31.</title>
        <authorList>
            <person name="Sahin N."/>
            <person name="Ay H."/>
            <person name="Saygin H."/>
        </authorList>
    </citation>
    <scope>NUCLEOTIDE SEQUENCE [LARGE SCALE GENOMIC DNA]</scope>
    <source>
        <strain evidence="2 3">GTF31</strain>
    </source>
</reference>
<feature type="compositionally biased region" description="Basic residues" evidence="1">
    <location>
        <begin position="192"/>
        <end position="203"/>
    </location>
</feature>